<feature type="compositionally biased region" description="Basic and acidic residues" evidence="1">
    <location>
        <begin position="47"/>
        <end position="73"/>
    </location>
</feature>
<evidence type="ECO:0000313" key="2">
    <source>
        <dbReference type="EMBL" id="TQL96145.1"/>
    </source>
</evidence>
<evidence type="ECO:0000313" key="3">
    <source>
        <dbReference type="Proteomes" id="UP000316096"/>
    </source>
</evidence>
<dbReference type="Proteomes" id="UP000316096">
    <property type="component" value="Unassembled WGS sequence"/>
</dbReference>
<comment type="caution">
    <text evidence="2">The sequence shown here is derived from an EMBL/GenBank/DDBJ whole genome shotgun (WGS) entry which is preliminary data.</text>
</comment>
<evidence type="ECO:0000256" key="1">
    <source>
        <dbReference type="SAM" id="MobiDB-lite"/>
    </source>
</evidence>
<organism evidence="2 3">
    <name type="scientific">Actinoallomurus bryophytorum</name>
    <dbReference type="NCBI Taxonomy" id="1490222"/>
    <lineage>
        <taxon>Bacteria</taxon>
        <taxon>Bacillati</taxon>
        <taxon>Actinomycetota</taxon>
        <taxon>Actinomycetes</taxon>
        <taxon>Streptosporangiales</taxon>
        <taxon>Thermomonosporaceae</taxon>
        <taxon>Actinoallomurus</taxon>
    </lineage>
</organism>
<accession>A0A543CGD9</accession>
<reference evidence="2 3" key="1">
    <citation type="submission" date="2019-06" db="EMBL/GenBank/DDBJ databases">
        <title>Sequencing the genomes of 1000 actinobacteria strains.</title>
        <authorList>
            <person name="Klenk H.-P."/>
        </authorList>
    </citation>
    <scope>NUCLEOTIDE SEQUENCE [LARGE SCALE GENOMIC DNA]</scope>
    <source>
        <strain evidence="2 3">DSM 102200</strain>
    </source>
</reference>
<protein>
    <submittedName>
        <fullName evidence="2">Uncharacterized protein</fullName>
    </submittedName>
</protein>
<proteinExistence type="predicted"/>
<name>A0A543CGD9_9ACTN</name>
<keyword evidence="3" id="KW-1185">Reference proteome</keyword>
<dbReference type="EMBL" id="VFOZ01000001">
    <property type="protein sequence ID" value="TQL96145.1"/>
    <property type="molecule type" value="Genomic_DNA"/>
</dbReference>
<dbReference type="RefSeq" id="WP_141954960.1">
    <property type="nucleotide sequence ID" value="NZ_VFOZ01000001.1"/>
</dbReference>
<feature type="region of interest" description="Disordered" evidence="1">
    <location>
        <begin position="42"/>
        <end position="94"/>
    </location>
</feature>
<gene>
    <name evidence="2" type="ORF">FB559_1667</name>
</gene>
<sequence>MPQGVVHSGREAAAFVGARGMCHRRAFACECGEPVATGLVQPLGERQGGERAGEHGRAERGAEDGDRHSDRRQAPHHTAGAAVRHARTVADIPR</sequence>
<dbReference type="AlphaFoldDB" id="A0A543CGD9"/>